<sequence>MYTLLIADDEALEREGLELMIRHMLPDTFTFLHAENGRRAIQLAEEARPDFIFMDIKMPGIQGLEAVREILGKYPATRIVMITAHDYFTYAKESLALGVRDYLLKPAKREEVLEVLKTLIAETEEARRERDERLEMQEKLSQLLPLAENELSLMLMLECVQEIEVEQLAHLLNLQWQKGYAMVLSFARHAAKDWEGFQLVKKEVYEAVKQFAKPNLSCLVSPVVGHQMALFIPLPPGQPGYSQRVKSLEWGERVKNLIEERFHLTVSVGIGSFREGWDGMSRSYREAVRVCADDHDLVSVRHYDDIAQSSGQRVITLDEEKKLLDALLRQDKLEAANRFALFWERLVESEPAHLPRLRGEVIGLLLYLSRGTHAGDGAELISSLSAIEDRETLRQGAQLWLDTFIDGLKEEKERGRSHVLQRALLYIGQKYKEDISMEQSAEYVNLSPYYFSKLFKQHTGENFIDYVTRLRMEEAKRLIGEQRLSLKEICFEVGYNDPNYFSRVFKKTTGMTPTEYRQQLEKPSPC</sequence>
<dbReference type="InterPro" id="IPR001789">
    <property type="entry name" value="Sig_transdc_resp-reg_receiver"/>
</dbReference>
<dbReference type="InterPro" id="IPR011006">
    <property type="entry name" value="CheY-like_superfamily"/>
</dbReference>
<dbReference type="PROSITE" id="PS01124">
    <property type="entry name" value="HTH_ARAC_FAMILY_2"/>
    <property type="match status" value="1"/>
</dbReference>
<dbReference type="InterPro" id="IPR009057">
    <property type="entry name" value="Homeodomain-like_sf"/>
</dbReference>
<accession>A0A7X2Z697</accession>
<feature type="domain" description="Response regulatory" evidence="7">
    <location>
        <begin position="3"/>
        <end position="120"/>
    </location>
</feature>
<dbReference type="Gene3D" id="3.40.50.2300">
    <property type="match status" value="1"/>
</dbReference>
<dbReference type="SMART" id="SM00448">
    <property type="entry name" value="REC"/>
    <property type="match status" value="1"/>
</dbReference>
<evidence type="ECO:0000256" key="4">
    <source>
        <dbReference type="PROSITE-ProRule" id="PRU00169"/>
    </source>
</evidence>
<organism evidence="8 9">
    <name type="scientific">Paenibacillus woosongensis</name>
    <dbReference type="NCBI Taxonomy" id="307580"/>
    <lineage>
        <taxon>Bacteria</taxon>
        <taxon>Bacillati</taxon>
        <taxon>Bacillota</taxon>
        <taxon>Bacilli</taxon>
        <taxon>Bacillales</taxon>
        <taxon>Paenibacillaceae</taxon>
        <taxon>Paenibacillus</taxon>
    </lineage>
</organism>
<evidence type="ECO:0000256" key="5">
    <source>
        <dbReference type="SAM" id="Coils"/>
    </source>
</evidence>
<dbReference type="PANTHER" id="PTHR43280:SF2">
    <property type="entry name" value="HTH-TYPE TRANSCRIPTIONAL REGULATOR EXSA"/>
    <property type="match status" value="1"/>
</dbReference>
<dbReference type="GO" id="GO:0000160">
    <property type="term" value="P:phosphorelay signal transduction system"/>
    <property type="evidence" value="ECO:0007669"/>
    <property type="project" value="InterPro"/>
</dbReference>
<comment type="caution">
    <text evidence="8">The sequence shown here is derived from an EMBL/GenBank/DDBJ whole genome shotgun (WGS) entry which is preliminary data.</text>
</comment>
<dbReference type="GO" id="GO:0003700">
    <property type="term" value="F:DNA-binding transcription factor activity"/>
    <property type="evidence" value="ECO:0007669"/>
    <property type="project" value="InterPro"/>
</dbReference>
<dbReference type="InterPro" id="IPR018062">
    <property type="entry name" value="HTH_AraC-typ_CS"/>
</dbReference>
<dbReference type="InterPro" id="IPR018060">
    <property type="entry name" value="HTH_AraC"/>
</dbReference>
<evidence type="ECO:0000256" key="3">
    <source>
        <dbReference type="ARBA" id="ARBA00023163"/>
    </source>
</evidence>
<dbReference type="AlphaFoldDB" id="A0A7X2Z697"/>
<dbReference type="SUPFAM" id="SSF46689">
    <property type="entry name" value="Homeodomain-like"/>
    <property type="match status" value="2"/>
</dbReference>
<evidence type="ECO:0000256" key="1">
    <source>
        <dbReference type="ARBA" id="ARBA00023015"/>
    </source>
</evidence>
<proteinExistence type="predicted"/>
<feature type="coiled-coil region" evidence="5">
    <location>
        <begin position="109"/>
        <end position="139"/>
    </location>
</feature>
<keyword evidence="3" id="KW-0804">Transcription</keyword>
<gene>
    <name evidence="8" type="ORF">GNP95_21695</name>
</gene>
<dbReference type="CDD" id="cd17536">
    <property type="entry name" value="REC_YesN-like"/>
    <property type="match status" value="1"/>
</dbReference>
<dbReference type="Pfam" id="PF12833">
    <property type="entry name" value="HTH_18"/>
    <property type="match status" value="1"/>
</dbReference>
<dbReference type="PRINTS" id="PR00032">
    <property type="entry name" value="HTHARAC"/>
</dbReference>
<dbReference type="PROSITE" id="PS00041">
    <property type="entry name" value="HTH_ARAC_FAMILY_1"/>
    <property type="match status" value="1"/>
</dbReference>
<dbReference type="EMBL" id="WNZW01000013">
    <property type="protein sequence ID" value="MUG47569.1"/>
    <property type="molecule type" value="Genomic_DNA"/>
</dbReference>
<name>A0A7X2Z697_9BACL</name>
<dbReference type="SMART" id="SM00342">
    <property type="entry name" value="HTH_ARAC"/>
    <property type="match status" value="1"/>
</dbReference>
<dbReference type="OrthoDB" id="9794370at2"/>
<keyword evidence="5" id="KW-0175">Coiled coil</keyword>
<dbReference type="Proteomes" id="UP000447876">
    <property type="component" value="Unassembled WGS sequence"/>
</dbReference>
<dbReference type="InterPro" id="IPR041522">
    <property type="entry name" value="CdaR_GGDEF"/>
</dbReference>
<keyword evidence="2" id="KW-0238">DNA-binding</keyword>
<keyword evidence="1" id="KW-0805">Transcription regulation</keyword>
<dbReference type="RefSeq" id="WP_155612939.1">
    <property type="nucleotide sequence ID" value="NZ_WNZW01000013.1"/>
</dbReference>
<dbReference type="InterPro" id="IPR020449">
    <property type="entry name" value="Tscrpt_reg_AraC-type_HTH"/>
</dbReference>
<dbReference type="PANTHER" id="PTHR43280">
    <property type="entry name" value="ARAC-FAMILY TRANSCRIPTIONAL REGULATOR"/>
    <property type="match status" value="1"/>
</dbReference>
<dbReference type="Pfam" id="PF00072">
    <property type="entry name" value="Response_reg"/>
    <property type="match status" value="1"/>
</dbReference>
<evidence type="ECO:0000259" key="7">
    <source>
        <dbReference type="PROSITE" id="PS50110"/>
    </source>
</evidence>
<dbReference type="SUPFAM" id="SSF52172">
    <property type="entry name" value="CheY-like"/>
    <property type="match status" value="1"/>
</dbReference>
<evidence type="ECO:0000313" key="8">
    <source>
        <dbReference type="EMBL" id="MUG47569.1"/>
    </source>
</evidence>
<dbReference type="GO" id="GO:0043565">
    <property type="term" value="F:sequence-specific DNA binding"/>
    <property type="evidence" value="ECO:0007669"/>
    <property type="project" value="InterPro"/>
</dbReference>
<protein>
    <submittedName>
        <fullName evidence="8">Helix-turn-helix domain-containing protein</fullName>
    </submittedName>
</protein>
<dbReference type="Gene3D" id="1.10.10.60">
    <property type="entry name" value="Homeodomain-like"/>
    <property type="match status" value="2"/>
</dbReference>
<dbReference type="Pfam" id="PF17853">
    <property type="entry name" value="GGDEF_2"/>
    <property type="match status" value="1"/>
</dbReference>
<evidence type="ECO:0000256" key="2">
    <source>
        <dbReference type="ARBA" id="ARBA00023125"/>
    </source>
</evidence>
<dbReference type="PROSITE" id="PS50110">
    <property type="entry name" value="RESPONSE_REGULATORY"/>
    <property type="match status" value="1"/>
</dbReference>
<feature type="domain" description="HTH araC/xylS-type" evidence="6">
    <location>
        <begin position="421"/>
        <end position="519"/>
    </location>
</feature>
<reference evidence="8 9" key="1">
    <citation type="submission" date="2019-11" db="EMBL/GenBank/DDBJ databases">
        <title>Draft genome sequences of five Paenibacillus species of dairy origin.</title>
        <authorList>
            <person name="Olajide A.M."/>
            <person name="Chen S."/>
            <person name="Lapointe G."/>
        </authorList>
    </citation>
    <scope>NUCLEOTIDE SEQUENCE [LARGE SCALE GENOMIC DNA]</scope>
    <source>
        <strain evidence="8 9">12CR55</strain>
    </source>
</reference>
<keyword evidence="4" id="KW-0597">Phosphoprotein</keyword>
<evidence type="ECO:0000259" key="6">
    <source>
        <dbReference type="PROSITE" id="PS01124"/>
    </source>
</evidence>
<feature type="modified residue" description="4-aspartylphosphate" evidence="4">
    <location>
        <position position="55"/>
    </location>
</feature>
<evidence type="ECO:0000313" key="9">
    <source>
        <dbReference type="Proteomes" id="UP000447876"/>
    </source>
</evidence>